<sequence>MGRIWTRRRPTGTPVSPPAPALYGRTSTSYRTAMVAPAYFAQPTTTRERLIAAAFRVVARDGLEAASVKVIAAEADITPGLLHYHFPGKAALLEAVLREALANYLEASARRREASPPERQLADYFKTSRASLEAERDFFKVRLAFAAAALTNPSLAEVLRDLNDASARETALTLAAARGETDPTPRDVEIGRLLKAAIDGIMLSWLADPAFPIDAAADDIEKAVRAWIA</sequence>
<dbReference type="SUPFAM" id="SSF46689">
    <property type="entry name" value="Homeodomain-like"/>
    <property type="match status" value="1"/>
</dbReference>
<dbReference type="EMBL" id="CP024201">
    <property type="protein sequence ID" value="ATQ41361.1"/>
    <property type="molecule type" value="Genomic_DNA"/>
</dbReference>
<dbReference type="Pfam" id="PF13977">
    <property type="entry name" value="TetR_C_6"/>
    <property type="match status" value="1"/>
</dbReference>
<feature type="domain" description="HTH tetR-type" evidence="7">
    <location>
        <begin position="44"/>
        <end position="104"/>
    </location>
</feature>
<keyword evidence="3 5" id="KW-0238">DNA-binding</keyword>
<dbReference type="OrthoDB" id="9811084at2"/>
<evidence type="ECO:0000256" key="2">
    <source>
        <dbReference type="ARBA" id="ARBA00023015"/>
    </source>
</evidence>
<evidence type="ECO:0000256" key="1">
    <source>
        <dbReference type="ARBA" id="ARBA00022491"/>
    </source>
</evidence>
<dbReference type="InterPro" id="IPR050109">
    <property type="entry name" value="HTH-type_TetR-like_transc_reg"/>
</dbReference>
<feature type="compositionally biased region" description="Basic residues" evidence="6">
    <location>
        <begin position="1"/>
        <end position="10"/>
    </location>
</feature>
<feature type="region of interest" description="Disordered" evidence="6">
    <location>
        <begin position="1"/>
        <end position="20"/>
    </location>
</feature>
<evidence type="ECO:0000256" key="4">
    <source>
        <dbReference type="ARBA" id="ARBA00023163"/>
    </source>
</evidence>
<dbReference type="GO" id="GO:0003700">
    <property type="term" value="F:DNA-binding transcription factor activity"/>
    <property type="evidence" value="ECO:0007669"/>
    <property type="project" value="TreeGrafter"/>
</dbReference>
<reference evidence="8 9" key="1">
    <citation type="submission" date="2017-10" db="EMBL/GenBank/DDBJ databases">
        <title>Genome sequence of Caulobacter mirabilis FWC38.</title>
        <authorList>
            <person name="Fiebig A."/>
            <person name="Crosson S."/>
        </authorList>
    </citation>
    <scope>NUCLEOTIDE SEQUENCE [LARGE SCALE GENOMIC DNA]</scope>
    <source>
        <strain evidence="8 9">FWC 38</strain>
    </source>
</reference>
<dbReference type="PROSITE" id="PS50977">
    <property type="entry name" value="HTH_TETR_2"/>
    <property type="match status" value="1"/>
</dbReference>
<keyword evidence="2" id="KW-0805">Transcription regulation</keyword>
<keyword evidence="4" id="KW-0804">Transcription</keyword>
<proteinExistence type="predicted"/>
<feature type="DNA-binding region" description="H-T-H motif" evidence="5">
    <location>
        <begin position="67"/>
        <end position="86"/>
    </location>
</feature>
<protein>
    <recommendedName>
        <fullName evidence="7">HTH tetR-type domain-containing protein</fullName>
    </recommendedName>
</protein>
<evidence type="ECO:0000256" key="6">
    <source>
        <dbReference type="SAM" id="MobiDB-lite"/>
    </source>
</evidence>
<dbReference type="InterPro" id="IPR001647">
    <property type="entry name" value="HTH_TetR"/>
</dbReference>
<dbReference type="InterPro" id="IPR039538">
    <property type="entry name" value="BetI_C"/>
</dbReference>
<evidence type="ECO:0000256" key="3">
    <source>
        <dbReference type="ARBA" id="ARBA00023125"/>
    </source>
</evidence>
<organism evidence="8 9">
    <name type="scientific">Caulobacter mirabilis</name>
    <dbReference type="NCBI Taxonomy" id="69666"/>
    <lineage>
        <taxon>Bacteria</taxon>
        <taxon>Pseudomonadati</taxon>
        <taxon>Pseudomonadota</taxon>
        <taxon>Alphaproteobacteria</taxon>
        <taxon>Caulobacterales</taxon>
        <taxon>Caulobacteraceae</taxon>
        <taxon>Caulobacter</taxon>
    </lineage>
</organism>
<evidence type="ECO:0000313" key="8">
    <source>
        <dbReference type="EMBL" id="ATQ41361.1"/>
    </source>
</evidence>
<dbReference type="KEGG" id="cmb:CSW64_02495"/>
<dbReference type="AlphaFoldDB" id="A0A2D2ATN5"/>
<dbReference type="Pfam" id="PF00440">
    <property type="entry name" value="TetR_N"/>
    <property type="match status" value="1"/>
</dbReference>
<evidence type="ECO:0000256" key="5">
    <source>
        <dbReference type="PROSITE-ProRule" id="PRU00335"/>
    </source>
</evidence>
<dbReference type="Gene3D" id="1.10.357.10">
    <property type="entry name" value="Tetracycline Repressor, domain 2"/>
    <property type="match status" value="1"/>
</dbReference>
<dbReference type="PANTHER" id="PTHR30055:SF234">
    <property type="entry name" value="HTH-TYPE TRANSCRIPTIONAL REGULATOR BETI"/>
    <property type="match status" value="1"/>
</dbReference>
<name>A0A2D2ATN5_9CAUL</name>
<dbReference type="InterPro" id="IPR023772">
    <property type="entry name" value="DNA-bd_HTH_TetR-type_CS"/>
</dbReference>
<dbReference type="PRINTS" id="PR00455">
    <property type="entry name" value="HTHTETR"/>
</dbReference>
<dbReference type="PANTHER" id="PTHR30055">
    <property type="entry name" value="HTH-TYPE TRANSCRIPTIONAL REGULATOR RUTR"/>
    <property type="match status" value="1"/>
</dbReference>
<dbReference type="PROSITE" id="PS01081">
    <property type="entry name" value="HTH_TETR_1"/>
    <property type="match status" value="1"/>
</dbReference>
<evidence type="ECO:0000259" key="7">
    <source>
        <dbReference type="PROSITE" id="PS50977"/>
    </source>
</evidence>
<evidence type="ECO:0000313" key="9">
    <source>
        <dbReference type="Proteomes" id="UP000228945"/>
    </source>
</evidence>
<keyword evidence="9" id="KW-1185">Reference proteome</keyword>
<gene>
    <name evidence="8" type="ORF">CSW64_02495</name>
</gene>
<dbReference type="SUPFAM" id="SSF48498">
    <property type="entry name" value="Tetracyclin repressor-like, C-terminal domain"/>
    <property type="match status" value="1"/>
</dbReference>
<dbReference type="Proteomes" id="UP000228945">
    <property type="component" value="Chromosome"/>
</dbReference>
<dbReference type="InterPro" id="IPR036271">
    <property type="entry name" value="Tet_transcr_reg_TetR-rel_C_sf"/>
</dbReference>
<dbReference type="InterPro" id="IPR009057">
    <property type="entry name" value="Homeodomain-like_sf"/>
</dbReference>
<accession>A0A2D2ATN5</accession>
<keyword evidence="1" id="KW-0678">Repressor</keyword>
<dbReference type="GO" id="GO:0000976">
    <property type="term" value="F:transcription cis-regulatory region binding"/>
    <property type="evidence" value="ECO:0007669"/>
    <property type="project" value="TreeGrafter"/>
</dbReference>